<comment type="caution">
    <text evidence="9">The sequence shown here is derived from an EMBL/GenBank/DDBJ whole genome shotgun (WGS) entry which is preliminary data.</text>
</comment>
<evidence type="ECO:0000313" key="10">
    <source>
        <dbReference type="Proteomes" id="UP000295447"/>
    </source>
</evidence>
<dbReference type="InterPro" id="IPR036291">
    <property type="entry name" value="NAD(P)-bd_dom_sf"/>
</dbReference>
<dbReference type="EMBL" id="SODF01000001">
    <property type="protein sequence ID" value="TDW21830.1"/>
    <property type="molecule type" value="Genomic_DNA"/>
</dbReference>
<dbReference type="InterPro" id="IPR022674">
    <property type="entry name" value="G6P_DH_NAD-bd"/>
</dbReference>
<dbReference type="GO" id="GO:0006006">
    <property type="term" value="P:glucose metabolic process"/>
    <property type="evidence" value="ECO:0007669"/>
    <property type="project" value="UniProtKB-KW"/>
</dbReference>
<dbReference type="GO" id="GO:0004345">
    <property type="term" value="F:glucose-6-phosphate dehydrogenase activity"/>
    <property type="evidence" value="ECO:0007669"/>
    <property type="project" value="InterPro"/>
</dbReference>
<keyword evidence="2" id="KW-0313">Glucose metabolism</keyword>
<evidence type="ECO:0000256" key="5">
    <source>
        <dbReference type="ARBA" id="ARBA00023277"/>
    </source>
</evidence>
<protein>
    <submittedName>
        <fullName evidence="9">Glucose-6-phosphate 1-dehydrogenase</fullName>
    </submittedName>
</protein>
<dbReference type="Gene3D" id="3.40.50.720">
    <property type="entry name" value="NAD(P)-binding Rossmann-like Domain"/>
    <property type="match status" value="1"/>
</dbReference>
<evidence type="ECO:0000256" key="6">
    <source>
        <dbReference type="SAM" id="MobiDB-lite"/>
    </source>
</evidence>
<evidence type="ECO:0000256" key="3">
    <source>
        <dbReference type="ARBA" id="ARBA00022857"/>
    </source>
</evidence>
<dbReference type="AlphaFoldDB" id="A0A4R8A159"/>
<organism evidence="9 10">
    <name type="scientific">Kribbella kalugense</name>
    <dbReference type="NCBI Taxonomy" id="2512221"/>
    <lineage>
        <taxon>Bacteria</taxon>
        <taxon>Bacillati</taxon>
        <taxon>Actinomycetota</taxon>
        <taxon>Actinomycetes</taxon>
        <taxon>Propionibacteriales</taxon>
        <taxon>Kribbellaceae</taxon>
        <taxon>Kribbella</taxon>
    </lineage>
</organism>
<reference evidence="9 10" key="1">
    <citation type="submission" date="2019-03" db="EMBL/GenBank/DDBJ databases">
        <title>Genomic Encyclopedia of Type Strains, Phase III (KMG-III): the genomes of soil and plant-associated and newly described type strains.</title>
        <authorList>
            <person name="Whitman W."/>
        </authorList>
    </citation>
    <scope>NUCLEOTIDE SEQUENCE [LARGE SCALE GENOMIC DNA]</scope>
    <source>
        <strain evidence="9 10">VKM Ac-2570</strain>
    </source>
</reference>
<evidence type="ECO:0000256" key="2">
    <source>
        <dbReference type="ARBA" id="ARBA00022526"/>
    </source>
</evidence>
<feature type="domain" description="Glucose-6-phosphate dehydrogenase C-terminal" evidence="8">
    <location>
        <begin position="211"/>
        <end position="492"/>
    </location>
</feature>
<dbReference type="Proteomes" id="UP000295447">
    <property type="component" value="Unassembled WGS sequence"/>
</dbReference>
<feature type="region of interest" description="Disordered" evidence="6">
    <location>
        <begin position="476"/>
        <end position="495"/>
    </location>
</feature>
<dbReference type="NCBIfam" id="NF009492">
    <property type="entry name" value="PRK12853.1-3"/>
    <property type="match status" value="1"/>
</dbReference>
<dbReference type="GO" id="GO:0009051">
    <property type="term" value="P:pentose-phosphate shunt, oxidative branch"/>
    <property type="evidence" value="ECO:0007669"/>
    <property type="project" value="TreeGrafter"/>
</dbReference>
<dbReference type="PANTHER" id="PTHR23429">
    <property type="entry name" value="GLUCOSE-6-PHOSPHATE 1-DEHYDROGENASE G6PD"/>
    <property type="match status" value="1"/>
</dbReference>
<dbReference type="Gene3D" id="3.30.360.10">
    <property type="entry name" value="Dihydrodipicolinate Reductase, domain 2"/>
    <property type="match status" value="1"/>
</dbReference>
<dbReference type="PRINTS" id="PR00079">
    <property type="entry name" value="G6PDHDRGNASE"/>
</dbReference>
<dbReference type="GO" id="GO:0050661">
    <property type="term" value="F:NADP binding"/>
    <property type="evidence" value="ECO:0007669"/>
    <property type="project" value="InterPro"/>
</dbReference>
<keyword evidence="10" id="KW-1185">Reference proteome</keyword>
<dbReference type="RefSeq" id="WP_202874347.1">
    <property type="nucleotide sequence ID" value="NZ_SODF01000001.1"/>
</dbReference>
<evidence type="ECO:0000259" key="8">
    <source>
        <dbReference type="Pfam" id="PF02781"/>
    </source>
</evidence>
<name>A0A4R8A159_9ACTN</name>
<gene>
    <name evidence="9" type="ORF">EV650_0661</name>
</gene>
<evidence type="ECO:0000259" key="7">
    <source>
        <dbReference type="Pfam" id="PF00479"/>
    </source>
</evidence>
<evidence type="ECO:0000313" key="9">
    <source>
        <dbReference type="EMBL" id="TDW21830.1"/>
    </source>
</evidence>
<accession>A0A4R8A159</accession>
<keyword evidence="5" id="KW-0119">Carbohydrate metabolism</keyword>
<keyword evidence="4" id="KW-0560">Oxidoreductase</keyword>
<dbReference type="InterPro" id="IPR022675">
    <property type="entry name" value="G6P_DH_C"/>
</dbReference>
<dbReference type="PIRSF" id="PIRSF000110">
    <property type="entry name" value="G6PD"/>
    <property type="match status" value="1"/>
</dbReference>
<dbReference type="SUPFAM" id="SSF55347">
    <property type="entry name" value="Glyceraldehyde-3-phosphate dehydrogenase-like, C-terminal domain"/>
    <property type="match status" value="1"/>
</dbReference>
<comment type="pathway">
    <text evidence="1">Carbohydrate degradation; pentose phosphate pathway; D-ribulose 5-phosphate from D-glucose 6-phosphate (oxidative stage): step 1/3.</text>
</comment>
<evidence type="ECO:0000256" key="4">
    <source>
        <dbReference type="ARBA" id="ARBA00023002"/>
    </source>
</evidence>
<dbReference type="Pfam" id="PF02781">
    <property type="entry name" value="G6PD_C"/>
    <property type="match status" value="1"/>
</dbReference>
<feature type="domain" description="Glucose-6-phosphate dehydrogenase NAD-binding" evidence="7">
    <location>
        <begin position="31"/>
        <end position="207"/>
    </location>
</feature>
<dbReference type="PANTHER" id="PTHR23429:SF0">
    <property type="entry name" value="GLUCOSE-6-PHOSPHATE 1-DEHYDROGENASE"/>
    <property type="match status" value="1"/>
</dbReference>
<dbReference type="InterPro" id="IPR001282">
    <property type="entry name" value="G6P_DH"/>
</dbReference>
<dbReference type="GO" id="GO:0005829">
    <property type="term" value="C:cytosol"/>
    <property type="evidence" value="ECO:0007669"/>
    <property type="project" value="TreeGrafter"/>
</dbReference>
<evidence type="ECO:0000256" key="1">
    <source>
        <dbReference type="ARBA" id="ARBA00004937"/>
    </source>
</evidence>
<dbReference type="Pfam" id="PF00479">
    <property type="entry name" value="G6PD_N"/>
    <property type="match status" value="1"/>
</dbReference>
<proteinExistence type="predicted"/>
<keyword evidence="3" id="KW-0521">NADP</keyword>
<sequence length="495" mass="52761">MGGIITTHAALLPVEEHSAGAGQHTGQRTLVIFGASGDLSSRLLLPGLGSLLAGQRATSVRIIGTGRSPLAADEWTDRVRSAFASVARESDGTAATRGEIGPVAAETLATTEYVAGDPTDTDHLRALLELAGPAPVLYFSLPPAVTTAIVAKLREVELPEGTELAFEKPFGTDAASAAALNQLVGSFIPEENVHRVDHFLGRTAVLNLIGLRFANRLFEPVWNAEHIESVEIVYDETLGLEGRAQYYDNAGALVDMIQSHLLLVLALLAMDAPATMDAVEVRSEMARALRSTHLYRGSAIEAGRRARYTAGIADDRVVPAYADEAGVDRDRATETLAEVTVELDTNRWAGVPFTLRSGKALGVARKEIVIKFKPLRHLPSGLNGARDGETLRIGLNPGELSLSVPALGVDGPYTMGQVFLDATLPSSPVLPYGEVLSGILRRDPLLSVRGDVAERCWEIVEPVLTAWRAGEVPLEEYEAGSDGPADWQESTESAA</sequence>
<dbReference type="SUPFAM" id="SSF51735">
    <property type="entry name" value="NAD(P)-binding Rossmann-fold domains"/>
    <property type="match status" value="1"/>
</dbReference>